<evidence type="ECO:0000313" key="8">
    <source>
        <dbReference type="Proteomes" id="UP000035503"/>
    </source>
</evidence>
<dbReference type="STRING" id="1277257.G293_03720"/>
<dbReference type="OrthoDB" id="8328560at2"/>
<dbReference type="InterPro" id="IPR001029">
    <property type="entry name" value="Flagellin_N"/>
</dbReference>
<dbReference type="Pfam" id="PF00700">
    <property type="entry name" value="Flagellin_C"/>
    <property type="match status" value="1"/>
</dbReference>
<dbReference type="PANTHER" id="PTHR42792">
    <property type="entry name" value="FLAGELLIN"/>
    <property type="match status" value="1"/>
</dbReference>
<dbReference type="GO" id="GO:0005576">
    <property type="term" value="C:extracellular region"/>
    <property type="evidence" value="ECO:0007669"/>
    <property type="project" value="UniProtKB-SubCell"/>
</dbReference>
<dbReference type="GO" id="GO:0005198">
    <property type="term" value="F:structural molecule activity"/>
    <property type="evidence" value="ECO:0007669"/>
    <property type="project" value="UniProtKB-UniRule"/>
</dbReference>
<keyword evidence="8" id="KW-1185">Reference proteome</keyword>
<dbReference type="SUPFAM" id="SSF64518">
    <property type="entry name" value="Phase 1 flagellin"/>
    <property type="match status" value="1"/>
</dbReference>
<keyword evidence="3" id="KW-0964">Secreted</keyword>
<evidence type="ECO:0000256" key="3">
    <source>
        <dbReference type="RuleBase" id="RU362073"/>
    </source>
</evidence>
<dbReference type="EMBL" id="CP004021">
    <property type="protein sequence ID" value="AKK20370.1"/>
    <property type="molecule type" value="Genomic_DNA"/>
</dbReference>
<comment type="similarity">
    <text evidence="1 3">Belongs to the bacterial flagellin family.</text>
</comment>
<comment type="function">
    <text evidence="3">Flagellin is the subunit protein which polymerizes to form the filaments of bacterial flagella.</text>
</comment>
<organism evidence="7 8">
    <name type="scientific">Candidatus Liberibacter africanus PTSAPSY</name>
    <dbReference type="NCBI Taxonomy" id="1277257"/>
    <lineage>
        <taxon>Bacteria</taxon>
        <taxon>Pseudomonadati</taxon>
        <taxon>Pseudomonadota</taxon>
        <taxon>Alphaproteobacteria</taxon>
        <taxon>Hyphomicrobiales</taxon>
        <taxon>Rhizobiaceae</taxon>
        <taxon>Liberibacter</taxon>
    </lineage>
</organism>
<protein>
    <recommendedName>
        <fullName evidence="3">Flagellin</fullName>
    </recommendedName>
</protein>
<evidence type="ECO:0000259" key="6">
    <source>
        <dbReference type="Pfam" id="PF00700"/>
    </source>
</evidence>
<comment type="subcellular location">
    <subcellularLocation>
        <location evidence="3">Secreted</location>
    </subcellularLocation>
    <subcellularLocation>
        <location evidence="3">Bacterial flagellum</location>
    </subcellularLocation>
</comment>
<evidence type="ECO:0000256" key="2">
    <source>
        <dbReference type="ARBA" id="ARBA00023143"/>
    </source>
</evidence>
<gene>
    <name evidence="7" type="ORF">G293_03720</name>
</gene>
<feature type="region of interest" description="Disordered" evidence="4">
    <location>
        <begin position="253"/>
        <end position="272"/>
    </location>
</feature>
<dbReference type="Gene3D" id="1.20.1330.10">
    <property type="entry name" value="f41 fragment of flagellin, N-terminal domain"/>
    <property type="match status" value="1"/>
</dbReference>
<keyword evidence="7" id="KW-0969">Cilium</keyword>
<keyword evidence="7" id="KW-0282">Flagellum</keyword>
<accession>A0A0G3I519</accession>
<evidence type="ECO:0000313" key="7">
    <source>
        <dbReference type="EMBL" id="AKK20370.1"/>
    </source>
</evidence>
<dbReference type="PRINTS" id="PR00207">
    <property type="entry name" value="FLAGELLIN"/>
</dbReference>
<evidence type="ECO:0000256" key="1">
    <source>
        <dbReference type="ARBA" id="ARBA00005709"/>
    </source>
</evidence>
<dbReference type="Proteomes" id="UP000035503">
    <property type="component" value="Chromosome"/>
</dbReference>
<dbReference type="GO" id="GO:0009288">
    <property type="term" value="C:bacterial-type flagellum"/>
    <property type="evidence" value="ECO:0007669"/>
    <property type="project" value="UniProtKB-SubCell"/>
</dbReference>
<name>A0A0G3I519_LIBAF</name>
<dbReference type="InterPro" id="IPR046358">
    <property type="entry name" value="Flagellin_C"/>
</dbReference>
<sequence>MTSILTNLPAMSASQKLRDINYNLEVVQNRVSSGLRVSDAADNAAYWSIAQVMKSDKSALSAVSDAIGLGSAKVDIAKAGISEAIKVISGIKEKLVAAIERGTDSKSIQSEITQLQEQLRDIAKGASFNGENWLRTELGSSTASIPKSVVSSFIRDNNGEVKVTTMDYALDQDTVLFDISNSSEHYGLLDRNHKVKINKQELKETKVSFYNKNNEIVNKKMKLVTTDGVWLKAAGAIFDQERGIAQLKQNENGNAQTGASSKSPSAPVSTGDKTYLRIGNSDTWVVATNNESFSDGKSIALAKAEDGTSYYIDTNSTNVDARVLPDEVNMDYSLVTFDITKNSNNYMYNESNSIQVMLSFVDNQLKAVTSAAGKIGSISSRIHLQENFIKYMSDSIEKGVGRLVDADMAAESSRLSALQTQQQLAIQALSIVNNSTARILSLFR</sequence>
<evidence type="ECO:0000259" key="5">
    <source>
        <dbReference type="Pfam" id="PF00669"/>
    </source>
</evidence>
<reference evidence="7 8" key="1">
    <citation type="journal article" date="2015" name="Genome Announc.">
        <title>Complete Genome Sequence of 'Candidatus Liberibacter africanus,' a Bacterium Associated with Citrus Huanglongbing.</title>
        <authorList>
            <person name="Lin H."/>
            <person name="Pietersen G."/>
            <person name="Han C."/>
            <person name="Read D.A."/>
            <person name="Lou B."/>
            <person name="Gupta G."/>
            <person name="Civerolo E.L."/>
        </authorList>
    </citation>
    <scope>NUCLEOTIDE SEQUENCE [LARGE SCALE GENOMIC DNA]</scope>
    <source>
        <strain evidence="7 8">PTSAPSY</strain>
    </source>
</reference>
<keyword evidence="7" id="KW-0966">Cell projection</keyword>
<feature type="domain" description="Flagellin C-terminal" evidence="6">
    <location>
        <begin position="359"/>
        <end position="443"/>
    </location>
</feature>
<dbReference type="Pfam" id="PF00669">
    <property type="entry name" value="Flagellin_N"/>
    <property type="match status" value="1"/>
</dbReference>
<dbReference type="InterPro" id="IPR001492">
    <property type="entry name" value="Flagellin"/>
</dbReference>
<evidence type="ECO:0000256" key="4">
    <source>
        <dbReference type="SAM" id="MobiDB-lite"/>
    </source>
</evidence>
<dbReference type="AlphaFoldDB" id="A0A0G3I519"/>
<keyword evidence="2 3" id="KW-0975">Bacterial flagellum</keyword>
<dbReference type="PANTHER" id="PTHR42792:SF2">
    <property type="entry name" value="FLAGELLIN"/>
    <property type="match status" value="1"/>
</dbReference>
<dbReference type="RefSeq" id="WP_047264362.1">
    <property type="nucleotide sequence ID" value="NZ_CP004021.1"/>
</dbReference>
<proteinExistence type="inferred from homology"/>
<dbReference type="PATRIC" id="fig|1277257.4.peg.799"/>
<dbReference type="KEGG" id="lau:G293_03720"/>
<feature type="domain" description="Flagellin N-terminal" evidence="5">
    <location>
        <begin position="4"/>
        <end position="135"/>
    </location>
</feature>